<dbReference type="PANTHER" id="PTHR31672:SF13">
    <property type="entry name" value="F-BOX PROTEIN CPR30-LIKE"/>
    <property type="match status" value="1"/>
</dbReference>
<organism evidence="3 4">
    <name type="scientific">Nicotiana sylvestris</name>
    <name type="common">Wood tobacco</name>
    <name type="synonym">South American tobacco</name>
    <dbReference type="NCBI Taxonomy" id="4096"/>
    <lineage>
        <taxon>Eukaryota</taxon>
        <taxon>Viridiplantae</taxon>
        <taxon>Streptophyta</taxon>
        <taxon>Embryophyta</taxon>
        <taxon>Tracheophyta</taxon>
        <taxon>Spermatophyta</taxon>
        <taxon>Magnoliopsida</taxon>
        <taxon>eudicotyledons</taxon>
        <taxon>Gunneridae</taxon>
        <taxon>Pentapetalae</taxon>
        <taxon>asterids</taxon>
        <taxon>lamiids</taxon>
        <taxon>Solanales</taxon>
        <taxon>Solanaceae</taxon>
        <taxon>Nicotianoideae</taxon>
        <taxon>Nicotianeae</taxon>
        <taxon>Nicotiana</taxon>
    </lineage>
</organism>
<dbReference type="InterPro" id="IPR050796">
    <property type="entry name" value="SCF_F-box_component"/>
</dbReference>
<dbReference type="Gene3D" id="1.20.1280.50">
    <property type="match status" value="1"/>
</dbReference>
<dbReference type="eggNOG" id="ENOG502SRCP">
    <property type="taxonomic scope" value="Eukaryota"/>
</dbReference>
<feature type="transmembrane region" description="Helical" evidence="1">
    <location>
        <begin position="81"/>
        <end position="107"/>
    </location>
</feature>
<protein>
    <submittedName>
        <fullName evidence="4">F-box protein At3g10430</fullName>
    </submittedName>
</protein>
<evidence type="ECO:0000259" key="2">
    <source>
        <dbReference type="PROSITE" id="PS50181"/>
    </source>
</evidence>
<dbReference type="STRING" id="4096.A0A1U7W972"/>
<dbReference type="InterPro" id="IPR001810">
    <property type="entry name" value="F-box_dom"/>
</dbReference>
<dbReference type="RefSeq" id="XP_009776547.1">
    <property type="nucleotide sequence ID" value="XM_009778245.1"/>
</dbReference>
<dbReference type="InterPro" id="IPR036047">
    <property type="entry name" value="F-box-like_dom_sf"/>
</dbReference>
<gene>
    <name evidence="4" type="primary">LOC104226295</name>
</gene>
<dbReference type="Pfam" id="PF00646">
    <property type="entry name" value="F-box"/>
    <property type="match status" value="1"/>
</dbReference>
<reference evidence="4" key="2">
    <citation type="submission" date="2025-08" db="UniProtKB">
        <authorList>
            <consortium name="RefSeq"/>
        </authorList>
    </citation>
    <scope>IDENTIFICATION</scope>
    <source>
        <tissue evidence="4">Leaf</tissue>
    </source>
</reference>
<dbReference type="SUPFAM" id="SSF81383">
    <property type="entry name" value="F-box domain"/>
    <property type="match status" value="1"/>
</dbReference>
<dbReference type="OrthoDB" id="1287641at2759"/>
<dbReference type="Proteomes" id="UP000189701">
    <property type="component" value="Unplaced"/>
</dbReference>
<proteinExistence type="predicted"/>
<dbReference type="CDD" id="cd22157">
    <property type="entry name" value="F-box_AtFBW1-like"/>
    <property type="match status" value="1"/>
</dbReference>
<keyword evidence="1" id="KW-1133">Transmembrane helix</keyword>
<feature type="domain" description="F-box" evidence="2">
    <location>
        <begin position="15"/>
        <end position="60"/>
    </location>
</feature>
<evidence type="ECO:0000256" key="1">
    <source>
        <dbReference type="SAM" id="Phobius"/>
    </source>
</evidence>
<dbReference type="PROSITE" id="PS50181">
    <property type="entry name" value="FBOX"/>
    <property type="match status" value="1"/>
</dbReference>
<dbReference type="SMART" id="SM00256">
    <property type="entry name" value="FBOX"/>
    <property type="match status" value="1"/>
</dbReference>
<dbReference type="AlphaFoldDB" id="A0A1U7W972"/>
<reference evidence="3" key="1">
    <citation type="journal article" date="2013" name="Genome Biol.">
        <title>Reference genomes and transcriptomes of Nicotiana sylvestris and Nicotiana tomentosiformis.</title>
        <authorList>
            <person name="Sierro N."/>
            <person name="Battey J.N."/>
            <person name="Ouadi S."/>
            <person name="Bovet L."/>
            <person name="Goepfert S."/>
            <person name="Bakaher N."/>
            <person name="Peitsch M.C."/>
            <person name="Ivanov N.V."/>
        </authorList>
    </citation>
    <scope>NUCLEOTIDE SEQUENCE [LARGE SCALE GENOMIC DNA]</scope>
</reference>
<keyword evidence="1" id="KW-0472">Membrane</keyword>
<evidence type="ECO:0000313" key="3">
    <source>
        <dbReference type="Proteomes" id="UP000189701"/>
    </source>
</evidence>
<dbReference type="PANTHER" id="PTHR31672">
    <property type="entry name" value="BNACNNG10540D PROTEIN"/>
    <property type="match status" value="1"/>
</dbReference>
<name>A0A1U7W972_NICSY</name>
<evidence type="ECO:0000313" key="4">
    <source>
        <dbReference type="RefSeq" id="XP_009776547.1"/>
    </source>
</evidence>
<keyword evidence="3" id="KW-1185">Reference proteome</keyword>
<sequence>MADQINNNYDEEEYSLMACSFPKDAMLQILLRLPVKSLLRFRSVCKSWYNFLKSPHFIKVHLSHQISHPASLPLLFTTERIMSASLTSLYSIFIQYILVTHCLYLLLLRLRTANFEFCYNGLIYLMKDIYMSPEDILWNPATRKYKCISVPSECS</sequence>
<keyword evidence="1" id="KW-0812">Transmembrane</keyword>
<accession>A0A1U7W972</accession>